<evidence type="ECO:0000256" key="12">
    <source>
        <dbReference type="SAM" id="Phobius"/>
    </source>
</evidence>
<comment type="caution">
    <text evidence="13">The sequence shown here is derived from an EMBL/GenBank/DDBJ whole genome shotgun (WGS) entry which is preliminary data.</text>
</comment>
<comment type="similarity">
    <text evidence="8">Belongs to the membrane-bound acyltransferase family. Porcupine subfamily.</text>
</comment>
<keyword evidence="2" id="KW-0808">Transferase</keyword>
<dbReference type="InterPro" id="IPR049941">
    <property type="entry name" value="LPLAT_7/PORCN-like"/>
</dbReference>
<keyword evidence="7" id="KW-0012">Acyltransferase</keyword>
<gene>
    <name evidence="13" type="ORF">KUTeg_020951</name>
</gene>
<evidence type="ECO:0000313" key="13">
    <source>
        <dbReference type="EMBL" id="KAJ8301964.1"/>
    </source>
</evidence>
<keyword evidence="5 12" id="KW-1133">Transmembrane helix</keyword>
<feature type="transmembrane region" description="Helical" evidence="12">
    <location>
        <begin position="115"/>
        <end position="135"/>
    </location>
</feature>
<evidence type="ECO:0000256" key="9">
    <source>
        <dbReference type="ARBA" id="ARBA00038867"/>
    </source>
</evidence>
<keyword evidence="14" id="KW-1185">Reference proteome</keyword>
<evidence type="ECO:0000256" key="5">
    <source>
        <dbReference type="ARBA" id="ARBA00022989"/>
    </source>
</evidence>
<proteinExistence type="inferred from homology"/>
<dbReference type="EMBL" id="JARBDR010000918">
    <property type="protein sequence ID" value="KAJ8301964.1"/>
    <property type="molecule type" value="Genomic_DNA"/>
</dbReference>
<keyword evidence="6 12" id="KW-0472">Membrane</keyword>
<comment type="subcellular location">
    <subcellularLocation>
        <location evidence="1">Membrane</location>
        <topology evidence="1">Multi-pass membrane protein</topology>
    </subcellularLocation>
</comment>
<evidence type="ECO:0000256" key="10">
    <source>
        <dbReference type="ARBA" id="ARBA00040371"/>
    </source>
</evidence>
<evidence type="ECO:0000256" key="8">
    <source>
        <dbReference type="ARBA" id="ARBA00038269"/>
    </source>
</evidence>
<feature type="transmembrane region" description="Helical" evidence="12">
    <location>
        <begin position="32"/>
        <end position="50"/>
    </location>
</feature>
<keyword evidence="3" id="KW-0879">Wnt signaling pathway</keyword>
<reference evidence="13 14" key="1">
    <citation type="submission" date="2022-12" db="EMBL/GenBank/DDBJ databases">
        <title>Chromosome-level genome of Tegillarca granosa.</title>
        <authorList>
            <person name="Kim J."/>
        </authorList>
    </citation>
    <scope>NUCLEOTIDE SEQUENCE [LARGE SCALE GENOMIC DNA]</scope>
    <source>
        <strain evidence="13">Teg-2019</strain>
        <tissue evidence="13">Adductor muscle</tissue>
    </source>
</reference>
<evidence type="ECO:0000256" key="11">
    <source>
        <dbReference type="ARBA" id="ARBA00047978"/>
    </source>
</evidence>
<name>A0ABQ9EBT8_TEGGR</name>
<feature type="transmembrane region" description="Helical" evidence="12">
    <location>
        <begin position="71"/>
        <end position="95"/>
    </location>
</feature>
<evidence type="ECO:0000256" key="3">
    <source>
        <dbReference type="ARBA" id="ARBA00022687"/>
    </source>
</evidence>
<accession>A0ABQ9EBT8</accession>
<dbReference type="PANTHER" id="PTHR13906:SF12">
    <property type="entry name" value="PROTEIN-SERINE O-PALMITOLEOYLTRANSFERASE PORCUPINE"/>
    <property type="match status" value="1"/>
</dbReference>
<dbReference type="EC" id="2.3.1.250" evidence="9"/>
<evidence type="ECO:0000256" key="4">
    <source>
        <dbReference type="ARBA" id="ARBA00022692"/>
    </source>
</evidence>
<dbReference type="InterPro" id="IPR004299">
    <property type="entry name" value="MBOAT_fam"/>
</dbReference>
<sequence>MIGSQIILSMKVIGLAFDISNNTEELPSVFEYLGYVYCVGTVIFGPWISYRDYLVVFKQEKSKFSLWWLFKCVKSSVIGLLCMTFSTCLSNWLILDGNSKWLLAYRDAQSFRFSHYFVSYISEASATLAGFGLTYHGTDVRWDLSTSKPYHIEIPRSIVEVVTNWNLPMHFWLKTCKYKIDSTCHEMLCHEMLSLSLLYVVLLLKINETL</sequence>
<dbReference type="PANTHER" id="PTHR13906">
    <property type="entry name" value="PORCUPINE"/>
    <property type="match status" value="1"/>
</dbReference>
<organism evidence="13 14">
    <name type="scientific">Tegillarca granosa</name>
    <name type="common">Malaysian cockle</name>
    <name type="synonym">Anadara granosa</name>
    <dbReference type="NCBI Taxonomy" id="220873"/>
    <lineage>
        <taxon>Eukaryota</taxon>
        <taxon>Metazoa</taxon>
        <taxon>Spiralia</taxon>
        <taxon>Lophotrochozoa</taxon>
        <taxon>Mollusca</taxon>
        <taxon>Bivalvia</taxon>
        <taxon>Autobranchia</taxon>
        <taxon>Pteriomorphia</taxon>
        <taxon>Arcoida</taxon>
        <taxon>Arcoidea</taxon>
        <taxon>Arcidae</taxon>
        <taxon>Tegillarca</taxon>
    </lineage>
</organism>
<dbReference type="Pfam" id="PF03062">
    <property type="entry name" value="MBOAT"/>
    <property type="match status" value="1"/>
</dbReference>
<comment type="catalytic activity">
    <reaction evidence="11">
        <text>[Wnt protein]-L-serine + (9Z)-hexadecenoyl-CoA = [Wnt protein]-O-(9Z)-hexadecenoyl-L-serine + CoA</text>
        <dbReference type="Rhea" id="RHEA:45336"/>
        <dbReference type="Rhea" id="RHEA-COMP:11170"/>
        <dbReference type="Rhea" id="RHEA-COMP:11171"/>
        <dbReference type="ChEBI" id="CHEBI:29999"/>
        <dbReference type="ChEBI" id="CHEBI:57287"/>
        <dbReference type="ChEBI" id="CHEBI:61540"/>
        <dbReference type="ChEBI" id="CHEBI:85189"/>
        <dbReference type="EC" id="2.3.1.250"/>
    </reaction>
</comment>
<keyword evidence="4 12" id="KW-0812">Transmembrane</keyword>
<evidence type="ECO:0000313" key="14">
    <source>
        <dbReference type="Proteomes" id="UP001217089"/>
    </source>
</evidence>
<evidence type="ECO:0000256" key="6">
    <source>
        <dbReference type="ARBA" id="ARBA00023136"/>
    </source>
</evidence>
<dbReference type="Proteomes" id="UP001217089">
    <property type="component" value="Unassembled WGS sequence"/>
</dbReference>
<evidence type="ECO:0000256" key="7">
    <source>
        <dbReference type="ARBA" id="ARBA00023315"/>
    </source>
</evidence>
<evidence type="ECO:0000256" key="2">
    <source>
        <dbReference type="ARBA" id="ARBA00022679"/>
    </source>
</evidence>
<evidence type="ECO:0000256" key="1">
    <source>
        <dbReference type="ARBA" id="ARBA00004141"/>
    </source>
</evidence>
<protein>
    <recommendedName>
        <fullName evidence="10">Protein-serine O-palmitoleoyltransferase porcupine</fullName>
        <ecNumber evidence="9">2.3.1.250</ecNumber>
    </recommendedName>
</protein>